<dbReference type="PANTHER" id="PTHR30006">
    <property type="entry name" value="THIAMINE-BINDING PERIPLASMIC PROTEIN-RELATED"/>
    <property type="match status" value="1"/>
</dbReference>
<dbReference type="RefSeq" id="WP_258732857.1">
    <property type="nucleotide sequence ID" value="NZ_JANTHZ010000004.1"/>
</dbReference>
<dbReference type="GO" id="GO:0030976">
    <property type="term" value="F:thiamine pyrophosphate binding"/>
    <property type="evidence" value="ECO:0007669"/>
    <property type="project" value="TreeGrafter"/>
</dbReference>
<protein>
    <submittedName>
        <fullName evidence="4">ABC transporter substrate-binding protein</fullName>
    </submittedName>
</protein>
<dbReference type="PANTHER" id="PTHR30006:SF2">
    <property type="entry name" value="ABC TRANSPORTER SUBSTRATE-BINDING PROTEIN"/>
    <property type="match status" value="1"/>
</dbReference>
<dbReference type="GO" id="GO:0015888">
    <property type="term" value="P:thiamine transport"/>
    <property type="evidence" value="ECO:0007669"/>
    <property type="project" value="TreeGrafter"/>
</dbReference>
<dbReference type="InterPro" id="IPR001188">
    <property type="entry name" value="Sperm_putr-bd"/>
</dbReference>
<dbReference type="AlphaFoldDB" id="A0A9X2PEZ5"/>
<reference evidence="4" key="1">
    <citation type="submission" date="2022-08" db="EMBL/GenBank/DDBJ databases">
        <authorList>
            <person name="Li F."/>
        </authorList>
    </citation>
    <scope>NUCLEOTIDE SEQUENCE</scope>
    <source>
        <strain evidence="4">MQZ15Z-1</strain>
    </source>
</reference>
<evidence type="ECO:0000256" key="1">
    <source>
        <dbReference type="ARBA" id="ARBA00022729"/>
    </source>
</evidence>
<evidence type="ECO:0000256" key="3">
    <source>
        <dbReference type="SAM" id="SignalP"/>
    </source>
</evidence>
<evidence type="ECO:0000256" key="2">
    <source>
        <dbReference type="ARBA" id="ARBA00022764"/>
    </source>
</evidence>
<accession>A0A9X2PEZ5</accession>
<dbReference type="InterPro" id="IPR006059">
    <property type="entry name" value="SBP"/>
</dbReference>
<evidence type="ECO:0000313" key="4">
    <source>
        <dbReference type="EMBL" id="MCS0495691.1"/>
    </source>
</evidence>
<feature type="chain" id="PRO_5040781218" evidence="3">
    <location>
        <begin position="25"/>
        <end position="346"/>
    </location>
</feature>
<evidence type="ECO:0000313" key="5">
    <source>
        <dbReference type="Proteomes" id="UP001151088"/>
    </source>
</evidence>
<comment type="caution">
    <text evidence="4">The sequence shown here is derived from an EMBL/GenBank/DDBJ whole genome shotgun (WGS) entry which is preliminary data.</text>
</comment>
<dbReference type="GO" id="GO:0019808">
    <property type="term" value="F:polyamine binding"/>
    <property type="evidence" value="ECO:0007669"/>
    <property type="project" value="InterPro"/>
</dbReference>
<keyword evidence="1 3" id="KW-0732">Signal</keyword>
<dbReference type="GO" id="GO:0030975">
    <property type="term" value="F:thiamine binding"/>
    <property type="evidence" value="ECO:0007669"/>
    <property type="project" value="TreeGrafter"/>
</dbReference>
<dbReference type="EMBL" id="JANTHZ010000004">
    <property type="protein sequence ID" value="MCS0495691.1"/>
    <property type="molecule type" value="Genomic_DNA"/>
</dbReference>
<dbReference type="Pfam" id="PF13416">
    <property type="entry name" value="SBP_bac_8"/>
    <property type="match status" value="1"/>
</dbReference>
<organism evidence="4 5">
    <name type="scientific">Ancylobacter mangrovi</name>
    <dbReference type="NCBI Taxonomy" id="2972472"/>
    <lineage>
        <taxon>Bacteria</taxon>
        <taxon>Pseudomonadati</taxon>
        <taxon>Pseudomonadota</taxon>
        <taxon>Alphaproteobacteria</taxon>
        <taxon>Hyphomicrobiales</taxon>
        <taxon>Xanthobacteraceae</taxon>
        <taxon>Ancylobacter</taxon>
    </lineage>
</organism>
<gene>
    <name evidence="4" type="ORF">NVS89_11325</name>
</gene>
<dbReference type="GO" id="GO:0030288">
    <property type="term" value="C:outer membrane-bounded periplasmic space"/>
    <property type="evidence" value="ECO:0007669"/>
    <property type="project" value="TreeGrafter"/>
</dbReference>
<dbReference type="GO" id="GO:0015846">
    <property type="term" value="P:polyamine transport"/>
    <property type="evidence" value="ECO:0007669"/>
    <property type="project" value="InterPro"/>
</dbReference>
<dbReference type="PRINTS" id="PR00909">
    <property type="entry name" value="SPERMDNBNDNG"/>
</dbReference>
<name>A0A9X2PEZ5_9HYPH</name>
<dbReference type="SUPFAM" id="SSF53850">
    <property type="entry name" value="Periplasmic binding protein-like II"/>
    <property type="match status" value="1"/>
</dbReference>
<keyword evidence="5" id="KW-1185">Reference proteome</keyword>
<dbReference type="CDD" id="cd13589">
    <property type="entry name" value="PBP2_polyamine_RpCGA009"/>
    <property type="match status" value="1"/>
</dbReference>
<feature type="signal peptide" evidence="3">
    <location>
        <begin position="1"/>
        <end position="24"/>
    </location>
</feature>
<keyword evidence="2" id="KW-0574">Periplasm</keyword>
<proteinExistence type="predicted"/>
<sequence length="346" mass="37142">MKLGHSWLLGGTLAASLAATPVLAQDSLVVAAFGGKHGETLQKCVIKPFMDKTGVRVTVDQGVSTVTVSKLKQQRDNPSLDIVWLDGEVSQVAEADGLFADIDPAKVPNVANMIPEGVYKNKDGKITGLSDGYYSVGIVYNKDEIKQAPTSWFDLWKPGFAGNVTWPSMSDGSGPAMLVYVSELLGGGVTNLKPGADKLKQLDVAAFYDSGGNASNILARKEATIGVLDSGAVWALADAHPFEVGFVIPKEGGLASDARLHLIKPSKAAYDFLNYAMTAESQGCIAENYFYGPAVKDVKLSEKARSRLPWGPEGSIKDLRFSDVNAINAHRQEILDTWNRDVLGRR</sequence>
<dbReference type="Gene3D" id="3.40.190.10">
    <property type="entry name" value="Periplasmic binding protein-like II"/>
    <property type="match status" value="2"/>
</dbReference>
<dbReference type="Proteomes" id="UP001151088">
    <property type="component" value="Unassembled WGS sequence"/>
</dbReference>